<dbReference type="Proteomes" id="UP000275267">
    <property type="component" value="Unassembled WGS sequence"/>
</dbReference>
<keyword evidence="4 6" id="KW-1133">Transmembrane helix</keyword>
<evidence type="ECO:0000256" key="6">
    <source>
        <dbReference type="SAM" id="Phobius"/>
    </source>
</evidence>
<evidence type="ECO:0000313" key="8">
    <source>
        <dbReference type="Proteomes" id="UP000275267"/>
    </source>
</evidence>
<dbReference type="AlphaFoldDB" id="A0A3L6PNW1"/>
<dbReference type="EMBL" id="PQIB02000016">
    <property type="protein sequence ID" value="RLM60345.1"/>
    <property type="molecule type" value="Genomic_DNA"/>
</dbReference>
<evidence type="ECO:0000256" key="2">
    <source>
        <dbReference type="ARBA" id="ARBA00022692"/>
    </source>
</evidence>
<keyword evidence="8" id="KW-1185">Reference proteome</keyword>
<keyword evidence="5 6" id="KW-0472">Membrane</keyword>
<dbReference type="PANTHER" id="PTHR24298">
    <property type="entry name" value="FLAVONOID 3'-MONOOXYGENASE-RELATED"/>
    <property type="match status" value="1"/>
</dbReference>
<dbReference type="InterPro" id="IPR051103">
    <property type="entry name" value="Plant_metabolite_P450s"/>
</dbReference>
<evidence type="ECO:0000256" key="4">
    <source>
        <dbReference type="ARBA" id="ARBA00022989"/>
    </source>
</evidence>
<proteinExistence type="predicted"/>
<evidence type="ECO:0000313" key="7">
    <source>
        <dbReference type="EMBL" id="RLM60345.1"/>
    </source>
</evidence>
<feature type="transmembrane region" description="Helical" evidence="6">
    <location>
        <begin position="44"/>
        <end position="64"/>
    </location>
</feature>
<name>A0A3L6PNW1_PANMI</name>
<evidence type="ECO:0000256" key="3">
    <source>
        <dbReference type="ARBA" id="ARBA00022723"/>
    </source>
</evidence>
<dbReference type="SUPFAM" id="SSF48264">
    <property type="entry name" value="Cytochrome P450"/>
    <property type="match status" value="1"/>
</dbReference>
<feature type="transmembrane region" description="Helical" evidence="6">
    <location>
        <begin position="6"/>
        <end position="24"/>
    </location>
</feature>
<dbReference type="Gene3D" id="1.10.630.10">
    <property type="entry name" value="Cytochrome P450"/>
    <property type="match status" value="1"/>
</dbReference>
<evidence type="ECO:0000256" key="1">
    <source>
        <dbReference type="ARBA" id="ARBA00004167"/>
    </source>
</evidence>
<dbReference type="STRING" id="4540.A0A3L6PNW1"/>
<dbReference type="GO" id="GO:0016020">
    <property type="term" value="C:membrane"/>
    <property type="evidence" value="ECO:0007669"/>
    <property type="project" value="UniProtKB-SubCell"/>
</dbReference>
<keyword evidence="2 6" id="KW-0812">Transmembrane</keyword>
<keyword evidence="3" id="KW-0479">Metal-binding</keyword>
<dbReference type="GO" id="GO:0020037">
    <property type="term" value="F:heme binding"/>
    <property type="evidence" value="ECO:0007669"/>
    <property type="project" value="InterPro"/>
</dbReference>
<organism evidence="7 8">
    <name type="scientific">Panicum miliaceum</name>
    <name type="common">Proso millet</name>
    <name type="synonym">Broomcorn millet</name>
    <dbReference type="NCBI Taxonomy" id="4540"/>
    <lineage>
        <taxon>Eukaryota</taxon>
        <taxon>Viridiplantae</taxon>
        <taxon>Streptophyta</taxon>
        <taxon>Embryophyta</taxon>
        <taxon>Tracheophyta</taxon>
        <taxon>Spermatophyta</taxon>
        <taxon>Magnoliopsida</taxon>
        <taxon>Liliopsida</taxon>
        <taxon>Poales</taxon>
        <taxon>Poaceae</taxon>
        <taxon>PACMAD clade</taxon>
        <taxon>Panicoideae</taxon>
        <taxon>Panicodae</taxon>
        <taxon>Paniceae</taxon>
        <taxon>Panicinae</taxon>
        <taxon>Panicum</taxon>
        <taxon>Panicum sect. Panicum</taxon>
    </lineage>
</organism>
<evidence type="ECO:0000256" key="5">
    <source>
        <dbReference type="ARBA" id="ARBA00023136"/>
    </source>
</evidence>
<dbReference type="GO" id="GO:0016709">
    <property type="term" value="F:oxidoreductase activity, acting on paired donors, with incorporation or reduction of molecular oxygen, NAD(P)H as one donor, and incorporation of one atom of oxygen"/>
    <property type="evidence" value="ECO:0007669"/>
    <property type="project" value="TreeGrafter"/>
</dbReference>
<dbReference type="InterPro" id="IPR036396">
    <property type="entry name" value="Cyt_P450_sf"/>
</dbReference>
<dbReference type="GO" id="GO:0005506">
    <property type="term" value="F:iron ion binding"/>
    <property type="evidence" value="ECO:0007669"/>
    <property type="project" value="InterPro"/>
</dbReference>
<dbReference type="InterPro" id="IPR001128">
    <property type="entry name" value="Cyt_P450"/>
</dbReference>
<sequence length="309" mass="33879">MEDWLYYSLSIAFCLALSLLLSSLRPTTGMPSAVPSLPPGPTALLAIGPLLLLGRTSFGIELIIRTARFWYGPILTIYFLSTPVIFVADRAVARRVLVQRGAAFATRPRANLPTRIFTNDQHTITSAAYGPLWRVLRRNLAVKVLHPSCLRRHAAARRRAVAGLVAGVAQRMRGEGVVVVEGLLHRALSRVAVIMCFGDGLGDAVVASVTALQREFLASVVGFQVFGAVPAITKLLFRRRLKRMLSIRRRQEELLAPLIRTRRAQRDAATGDGNIADEDCYADSLLSLRIPEDGGRNLRARWCACAPSS</sequence>
<protein>
    <submittedName>
        <fullName evidence="7">Cytochrome P450 89A2-like</fullName>
    </submittedName>
</protein>
<accession>A0A3L6PNW1</accession>
<dbReference type="PANTHER" id="PTHR24298:SF851">
    <property type="entry name" value="CYTOCHROME P450 FAMILY 87 SUBFAMILY A POLYPEPTIDE 6"/>
    <property type="match status" value="1"/>
</dbReference>
<dbReference type="OrthoDB" id="1055148at2759"/>
<reference evidence="8" key="1">
    <citation type="journal article" date="2019" name="Nat. Commun.">
        <title>The genome of broomcorn millet.</title>
        <authorList>
            <person name="Zou C."/>
            <person name="Miki D."/>
            <person name="Li D."/>
            <person name="Tang Q."/>
            <person name="Xiao L."/>
            <person name="Rajput S."/>
            <person name="Deng P."/>
            <person name="Jia W."/>
            <person name="Huang R."/>
            <person name="Zhang M."/>
            <person name="Sun Y."/>
            <person name="Hu J."/>
            <person name="Fu X."/>
            <person name="Schnable P.S."/>
            <person name="Li F."/>
            <person name="Zhang H."/>
            <person name="Feng B."/>
            <person name="Zhu X."/>
            <person name="Liu R."/>
            <person name="Schnable J.C."/>
            <person name="Zhu J.-K."/>
            <person name="Zhang H."/>
        </authorList>
    </citation>
    <scope>NUCLEOTIDE SEQUENCE [LARGE SCALE GENOMIC DNA]</scope>
</reference>
<gene>
    <name evidence="7" type="ORF">C2845_PM14G02780</name>
</gene>
<dbReference type="Pfam" id="PF00067">
    <property type="entry name" value="p450"/>
    <property type="match status" value="1"/>
</dbReference>
<comment type="subcellular location">
    <subcellularLocation>
        <location evidence="1">Membrane</location>
        <topology evidence="1">Single-pass membrane protein</topology>
    </subcellularLocation>
</comment>
<feature type="transmembrane region" description="Helical" evidence="6">
    <location>
        <begin position="70"/>
        <end position="88"/>
    </location>
</feature>
<comment type="caution">
    <text evidence="7">The sequence shown here is derived from an EMBL/GenBank/DDBJ whole genome shotgun (WGS) entry which is preliminary data.</text>
</comment>